<sequence length="33" mass="3734">MKHAPALQALSKCYALSFSWFFLRGCEHSFSAV</sequence>
<dbReference type="AlphaFoldDB" id="A0A1Y0B455"/>
<accession>A0A1Y0B455</accession>
<reference evidence="1" key="1">
    <citation type="submission" date="2017-03" db="EMBL/GenBank/DDBJ databases">
        <title>The mitochondrial genome of the carnivorous plant Utricularia reniformis (Lentibulariaceae): structure, comparative analysis and evolutionary landmarks.</title>
        <authorList>
            <person name="Silva S.R."/>
            <person name="Alvarenga D.O."/>
            <person name="Michael T.P."/>
            <person name="Miranda V.F.O."/>
            <person name="Varani A.M."/>
        </authorList>
    </citation>
    <scope>NUCLEOTIDE SEQUENCE</scope>
</reference>
<name>A0A1Y0B455_9LAMI</name>
<gene>
    <name evidence="1" type="ORF">AEK19_MT2020</name>
</gene>
<proteinExistence type="predicted"/>
<geneLocation type="mitochondrion" evidence="1"/>
<evidence type="ECO:0000313" key="1">
    <source>
        <dbReference type="EMBL" id="ART32180.1"/>
    </source>
</evidence>
<dbReference type="EMBL" id="KY774314">
    <property type="protein sequence ID" value="ART32180.1"/>
    <property type="molecule type" value="Genomic_DNA"/>
</dbReference>
<keyword evidence="1" id="KW-0496">Mitochondrion</keyword>
<organism evidence="1">
    <name type="scientific">Utricularia reniformis</name>
    <dbReference type="NCBI Taxonomy" id="192314"/>
    <lineage>
        <taxon>Eukaryota</taxon>
        <taxon>Viridiplantae</taxon>
        <taxon>Streptophyta</taxon>
        <taxon>Embryophyta</taxon>
        <taxon>Tracheophyta</taxon>
        <taxon>Spermatophyta</taxon>
        <taxon>Magnoliopsida</taxon>
        <taxon>eudicotyledons</taxon>
        <taxon>Gunneridae</taxon>
        <taxon>Pentapetalae</taxon>
        <taxon>asterids</taxon>
        <taxon>lamiids</taxon>
        <taxon>Lamiales</taxon>
        <taxon>Lentibulariaceae</taxon>
        <taxon>Utricularia</taxon>
    </lineage>
</organism>
<protein>
    <submittedName>
        <fullName evidence="1">Uncharacterized protein</fullName>
    </submittedName>
</protein>